<evidence type="ECO:0000313" key="3">
    <source>
        <dbReference type="Proteomes" id="UP000253324"/>
    </source>
</evidence>
<organism evidence="2 3">
    <name type="scientific">Phyllobacterium bourgognense</name>
    <dbReference type="NCBI Taxonomy" id="314236"/>
    <lineage>
        <taxon>Bacteria</taxon>
        <taxon>Pseudomonadati</taxon>
        <taxon>Pseudomonadota</taxon>
        <taxon>Alphaproteobacteria</taxon>
        <taxon>Hyphomicrobiales</taxon>
        <taxon>Phyllobacteriaceae</taxon>
        <taxon>Phyllobacterium</taxon>
    </lineage>
</organism>
<protein>
    <submittedName>
        <fullName evidence="2">Uncharacterized protein</fullName>
    </submittedName>
</protein>
<comment type="caution">
    <text evidence="2">The sequence shown here is derived from an EMBL/GenBank/DDBJ whole genome shotgun (WGS) entry which is preliminary data.</text>
</comment>
<feature type="transmembrane region" description="Helical" evidence="1">
    <location>
        <begin position="82"/>
        <end position="104"/>
    </location>
</feature>
<keyword evidence="1" id="KW-0472">Membrane</keyword>
<evidence type="ECO:0000313" key="2">
    <source>
        <dbReference type="EMBL" id="RCW78737.1"/>
    </source>
</evidence>
<keyword evidence="1" id="KW-0812">Transmembrane</keyword>
<accession>A0A368YIM1</accession>
<dbReference type="AlphaFoldDB" id="A0A368YIM1"/>
<dbReference type="EMBL" id="QPJM01000022">
    <property type="protein sequence ID" value="RCW78737.1"/>
    <property type="molecule type" value="Genomic_DNA"/>
</dbReference>
<sequence>MYRNEQVGFGPYLVLETLPWLLLATVIRLYSLSWPGGLSLLGFFVAHVPVFIAFLLASQKMVRLTGGFTALERLSFHRQLSLSWAVLWRLLLLFFCTIIIAVLLGMNKYSASKFWLGFDGIVFVWGRGFLPFWSALIAAIVFIMVVEKGLDRKPTFLSVVRQFKARWKQLTKAIIIIGLLFVACTFVQFFVGRLVWAVGEPLALPFGRNLLYIGFLASVSYVRLWLAITILTYAVRASYRQQLPQSAMKT</sequence>
<proteinExistence type="predicted"/>
<keyword evidence="3" id="KW-1185">Reference proteome</keyword>
<reference evidence="2 3" key="1">
    <citation type="submission" date="2018-07" db="EMBL/GenBank/DDBJ databases">
        <title>Genomic Encyclopedia of Type Strains, Phase III (KMG-III): the genomes of soil and plant-associated and newly described type strains.</title>
        <authorList>
            <person name="Whitman W."/>
        </authorList>
    </citation>
    <scope>NUCLEOTIDE SEQUENCE [LARGE SCALE GENOMIC DNA]</scope>
    <source>
        <strain evidence="2 3">31-25a</strain>
    </source>
</reference>
<gene>
    <name evidence="2" type="ORF">C7476_12249</name>
</gene>
<dbReference type="Proteomes" id="UP000253324">
    <property type="component" value="Unassembled WGS sequence"/>
</dbReference>
<name>A0A368YIM1_9HYPH</name>
<feature type="transmembrane region" description="Helical" evidence="1">
    <location>
        <begin position="211"/>
        <end position="235"/>
    </location>
</feature>
<keyword evidence="1" id="KW-1133">Transmembrane helix</keyword>
<evidence type="ECO:0000256" key="1">
    <source>
        <dbReference type="SAM" id="Phobius"/>
    </source>
</evidence>
<feature type="transmembrane region" description="Helical" evidence="1">
    <location>
        <begin position="37"/>
        <end position="57"/>
    </location>
</feature>
<feature type="transmembrane region" description="Helical" evidence="1">
    <location>
        <begin position="12"/>
        <end position="31"/>
    </location>
</feature>
<feature type="transmembrane region" description="Helical" evidence="1">
    <location>
        <begin position="170"/>
        <end position="191"/>
    </location>
</feature>
<feature type="transmembrane region" description="Helical" evidence="1">
    <location>
        <begin position="124"/>
        <end position="146"/>
    </location>
</feature>